<keyword evidence="6" id="KW-1185">Reference proteome</keyword>
<dbReference type="OrthoDB" id="2848340at2759"/>
<dbReference type="AlphaFoldDB" id="A0A4Q4MPD4"/>
<dbReference type="PANTHER" id="PTHR31084:SF0">
    <property type="entry name" value="ALPHA-L-FUCOSIDASE 2"/>
    <property type="match status" value="1"/>
</dbReference>
<dbReference type="Proteomes" id="UP000292402">
    <property type="component" value="Unassembled WGS sequence"/>
</dbReference>
<accession>A0A4Q4MPD4</accession>
<dbReference type="GO" id="GO:0004560">
    <property type="term" value="F:alpha-L-fucosidase activity"/>
    <property type="evidence" value="ECO:0007669"/>
    <property type="project" value="TreeGrafter"/>
</dbReference>
<feature type="domain" description="Glycosyl hydrolase family 95 N-terminal" evidence="2">
    <location>
        <begin position="24"/>
        <end position="107"/>
    </location>
</feature>
<evidence type="ECO:0000313" key="4">
    <source>
        <dbReference type="EMBL" id="RYO04994.1"/>
    </source>
</evidence>
<sequence length="109" mass="11774">MLIVAILAVVPGVIPLVVANSTRLWYKAPADSDAWTDAMPIGNGRLGGMVFGIPVQERIQLNEETVWSGSHRDRLNQDSSQTVSEVRDLLTRGQAGDAEKLANLGMMGK</sequence>
<reference evidence="4 5" key="2">
    <citation type="journal article" date="2019" name="bioRxiv">
        <title>Genomics, evolutionary history and diagnostics of the Alternaria alternata species group including apple and Asian pear pathotypes.</title>
        <authorList>
            <person name="Armitage A.D."/>
            <person name="Cockerton H.M."/>
            <person name="Sreenivasaprasad S."/>
            <person name="Woodhall J.W."/>
            <person name="Lane C.R."/>
            <person name="Harrison R.J."/>
            <person name="Clarkson J.P."/>
        </authorList>
    </citation>
    <scope>NUCLEOTIDE SEQUENCE [LARGE SCALE GENOMIC DNA]</scope>
    <source>
        <strain evidence="5">FERA 1082</strain>
        <strain evidence="4">FERA 635</strain>
    </source>
</reference>
<dbReference type="InterPro" id="IPR027414">
    <property type="entry name" value="GH95_N_dom"/>
</dbReference>
<comment type="caution">
    <text evidence="3">The sequence shown here is derived from an EMBL/GenBank/DDBJ whole genome shotgun (WGS) entry which is preliminary data.</text>
</comment>
<feature type="chain" id="PRO_5043193918" description="Glycosyl hydrolase family 95 N-terminal domain-containing protein" evidence="1">
    <location>
        <begin position="20"/>
        <end position="109"/>
    </location>
</feature>
<evidence type="ECO:0000313" key="6">
    <source>
        <dbReference type="Proteomes" id="UP000293195"/>
    </source>
</evidence>
<organism evidence="3 5">
    <name type="scientific">Alternaria tenuissima</name>
    <dbReference type="NCBI Taxonomy" id="119927"/>
    <lineage>
        <taxon>Eukaryota</taxon>
        <taxon>Fungi</taxon>
        <taxon>Dikarya</taxon>
        <taxon>Ascomycota</taxon>
        <taxon>Pezizomycotina</taxon>
        <taxon>Dothideomycetes</taxon>
        <taxon>Pleosporomycetidae</taxon>
        <taxon>Pleosporales</taxon>
        <taxon>Pleosporineae</taxon>
        <taxon>Pleosporaceae</taxon>
        <taxon>Alternaria</taxon>
        <taxon>Alternaria sect. Alternaria</taxon>
        <taxon>Alternaria alternata complex</taxon>
    </lineage>
</organism>
<feature type="signal peptide" evidence="1">
    <location>
        <begin position="1"/>
        <end position="19"/>
    </location>
</feature>
<dbReference type="Proteomes" id="UP000293195">
    <property type="component" value="Unassembled WGS sequence"/>
</dbReference>
<dbReference type="EMBL" id="PDXA01000008">
    <property type="protein sequence ID" value="RYN55832.1"/>
    <property type="molecule type" value="Genomic_DNA"/>
</dbReference>
<keyword evidence="1" id="KW-0732">Signal</keyword>
<gene>
    <name evidence="3" type="ORF">AA0114_g3114</name>
    <name evidence="4" type="ORF">AA0119_g3678</name>
</gene>
<protein>
    <recommendedName>
        <fullName evidence="2">Glycosyl hydrolase family 95 N-terminal domain-containing protein</fullName>
    </recommendedName>
</protein>
<dbReference type="EMBL" id="PDXF01000009">
    <property type="protein sequence ID" value="RYO04994.1"/>
    <property type="molecule type" value="Genomic_DNA"/>
</dbReference>
<reference evidence="4" key="1">
    <citation type="submission" date="2017-10" db="EMBL/GenBank/DDBJ databases">
        <authorList>
            <person name="Armitage A.D."/>
            <person name="Barbara D.J."/>
            <person name="Woodhall J.W."/>
            <person name="Sreenivasaprasad S."/>
            <person name="Lane C.R."/>
            <person name="Clarkson J.P."/>
            <person name="Harrison R.J."/>
        </authorList>
    </citation>
    <scope>NUCLEOTIDE SEQUENCE</scope>
    <source>
        <strain evidence="4">FERA 635</strain>
    </source>
</reference>
<reference evidence="3" key="3">
    <citation type="journal article" date="2019" name="J. ISSAAS">
        <title>Genomics, evolutionary history and diagnostics of the Alternaria alternata species group including apple and Asian pear pathotypes.</title>
        <authorList>
            <person name="Armitage A.D."/>
            <person name="Cockerton H.M."/>
            <person name="Sreenivasaprasad S."/>
            <person name="Woodhall J."/>
            <person name="Lane C."/>
            <person name="Harrison R.J."/>
            <person name="Clarkson J.P."/>
        </authorList>
    </citation>
    <scope>NUCLEOTIDE SEQUENCE</scope>
    <source>
        <strain evidence="3">FERA 1082</strain>
    </source>
</reference>
<evidence type="ECO:0000256" key="1">
    <source>
        <dbReference type="SAM" id="SignalP"/>
    </source>
</evidence>
<evidence type="ECO:0000313" key="5">
    <source>
        <dbReference type="Proteomes" id="UP000292402"/>
    </source>
</evidence>
<evidence type="ECO:0000313" key="3">
    <source>
        <dbReference type="EMBL" id="RYN55832.1"/>
    </source>
</evidence>
<name>A0A4Q4MPD4_9PLEO</name>
<proteinExistence type="predicted"/>
<dbReference type="Gene3D" id="2.70.98.50">
    <property type="entry name" value="putative glycoside hydrolase family protein from bacillus halodurans"/>
    <property type="match status" value="1"/>
</dbReference>
<dbReference type="Pfam" id="PF14498">
    <property type="entry name" value="Glyco_hyd_65N_2"/>
    <property type="match status" value="1"/>
</dbReference>
<evidence type="ECO:0000259" key="2">
    <source>
        <dbReference type="Pfam" id="PF14498"/>
    </source>
</evidence>
<dbReference type="PANTHER" id="PTHR31084">
    <property type="entry name" value="ALPHA-L-FUCOSIDASE 2"/>
    <property type="match status" value="1"/>
</dbReference>